<accession>A0A1H7AXV1</accession>
<dbReference type="Proteomes" id="UP000199403">
    <property type="component" value="Unassembled WGS sequence"/>
</dbReference>
<dbReference type="EMBL" id="FNZH01000008">
    <property type="protein sequence ID" value="SEJ68737.1"/>
    <property type="molecule type" value="Genomic_DNA"/>
</dbReference>
<evidence type="ECO:0000313" key="3">
    <source>
        <dbReference type="Proteomes" id="UP000199403"/>
    </source>
</evidence>
<protein>
    <recommendedName>
        <fullName evidence="4">Collagen triple helix repeat-containing protein</fullName>
    </recommendedName>
</protein>
<gene>
    <name evidence="2" type="ORF">SAMN05192553_108108</name>
</gene>
<evidence type="ECO:0000313" key="2">
    <source>
        <dbReference type="EMBL" id="SEJ68737.1"/>
    </source>
</evidence>
<dbReference type="RefSeq" id="WP_092177865.1">
    <property type="nucleotide sequence ID" value="NZ_FNZH01000008.1"/>
</dbReference>
<evidence type="ECO:0000256" key="1">
    <source>
        <dbReference type="SAM" id="SignalP"/>
    </source>
</evidence>
<keyword evidence="3" id="KW-1185">Reference proteome</keyword>
<feature type="chain" id="PRO_5011628321" description="Collagen triple helix repeat-containing protein" evidence="1">
    <location>
        <begin position="25"/>
        <end position="182"/>
    </location>
</feature>
<dbReference type="AlphaFoldDB" id="A0A1H7AXV1"/>
<dbReference type="OrthoDB" id="1524444at2"/>
<sequence length="182" mass="20478">MKKSNQSVLVSKLFLLITAGVLWSCEGPIGPQGPPGQDGLDGVTIVGEVFEIIGDFTQSGNFGIRGEYGFDLVESDKVLIYRLGGVDQEGNDIWRLIPQVVFHQNGIFTYDYDFTFYDYSIFLTGDFDLNTLEPGFRNEQVFRVLIVPADRIDLRMDFSNHQAVLNLLGVDEEDIRRYPVGN</sequence>
<feature type="signal peptide" evidence="1">
    <location>
        <begin position="1"/>
        <end position="24"/>
    </location>
</feature>
<keyword evidence="1" id="KW-0732">Signal</keyword>
<reference evidence="3" key="1">
    <citation type="submission" date="2016-10" db="EMBL/GenBank/DDBJ databases">
        <authorList>
            <person name="Varghese N."/>
            <person name="Submissions S."/>
        </authorList>
    </citation>
    <scope>NUCLEOTIDE SEQUENCE [LARGE SCALE GENOMIC DNA]</scope>
    <source>
        <strain evidence="3">IBRC-M 10761</strain>
    </source>
</reference>
<organism evidence="2 3">
    <name type="scientific">Cyclobacterium xiamenense</name>
    <dbReference type="NCBI Taxonomy" id="1297121"/>
    <lineage>
        <taxon>Bacteria</taxon>
        <taxon>Pseudomonadati</taxon>
        <taxon>Bacteroidota</taxon>
        <taxon>Cytophagia</taxon>
        <taxon>Cytophagales</taxon>
        <taxon>Cyclobacteriaceae</taxon>
        <taxon>Cyclobacterium</taxon>
    </lineage>
</organism>
<name>A0A1H7AXV1_9BACT</name>
<proteinExistence type="predicted"/>
<dbReference type="STRING" id="1416801.SAMN05192553_108108"/>
<evidence type="ECO:0008006" key="4">
    <source>
        <dbReference type="Google" id="ProtNLM"/>
    </source>
</evidence>